<dbReference type="HOGENOM" id="CLU_3246738_0_0_9"/>
<name>B7IYB7_BACC2</name>
<dbReference type="KEGG" id="bcg:BCG9842_B2681"/>
<dbReference type="AlphaFoldDB" id="B7IYB7"/>
<evidence type="ECO:0000313" key="2">
    <source>
        <dbReference type="Proteomes" id="UP000006744"/>
    </source>
</evidence>
<protein>
    <submittedName>
        <fullName evidence="1">Uncharacterized protein</fullName>
    </submittedName>
</protein>
<evidence type="ECO:0000313" key="1">
    <source>
        <dbReference type="EMBL" id="ACK92976.1"/>
    </source>
</evidence>
<dbReference type="EMBL" id="CP001186">
    <property type="protein sequence ID" value="ACK92976.1"/>
    <property type="molecule type" value="Genomic_DNA"/>
</dbReference>
<gene>
    <name evidence="1" type="ordered locus">BCG9842_B2681</name>
</gene>
<accession>B7IYB7</accession>
<proteinExistence type="predicted"/>
<reference evidence="1 2" key="1">
    <citation type="submission" date="2008-10" db="EMBL/GenBank/DDBJ databases">
        <title>Genome sequence of Bacillus cereus G9842.</title>
        <authorList>
            <person name="Dodson R.J."/>
            <person name="Durkin A.S."/>
            <person name="Rosovitz M.J."/>
            <person name="Rasko D.A."/>
            <person name="Hoffmaster A."/>
            <person name="Ravel J."/>
            <person name="Sutton G."/>
        </authorList>
    </citation>
    <scope>NUCLEOTIDE SEQUENCE [LARGE SCALE GENOMIC DNA]</scope>
    <source>
        <strain evidence="1 2">G9842</strain>
    </source>
</reference>
<sequence length="42" mass="4676">MPVVACCIFSFTNRIFLLFDANSGVEINIIPRFRLKSKGISG</sequence>
<dbReference type="Proteomes" id="UP000006744">
    <property type="component" value="Chromosome"/>
</dbReference>
<organism evidence="1 2">
    <name type="scientific">Bacillus cereus (strain G9842)</name>
    <dbReference type="NCBI Taxonomy" id="405531"/>
    <lineage>
        <taxon>Bacteria</taxon>
        <taxon>Bacillati</taxon>
        <taxon>Bacillota</taxon>
        <taxon>Bacilli</taxon>
        <taxon>Bacillales</taxon>
        <taxon>Bacillaceae</taxon>
        <taxon>Bacillus</taxon>
        <taxon>Bacillus cereus group</taxon>
    </lineage>
</organism>